<keyword evidence="2" id="KW-1185">Reference proteome</keyword>
<name>A0AC60R245_IXOPE</name>
<accession>A0AC60R245</accession>
<evidence type="ECO:0000313" key="1">
    <source>
        <dbReference type="EMBL" id="KAG0444807.1"/>
    </source>
</evidence>
<evidence type="ECO:0000313" key="2">
    <source>
        <dbReference type="Proteomes" id="UP000805193"/>
    </source>
</evidence>
<sequence>MATGTPSLTASQKTRTERYSMPPSTCGSSIAELENEASVTNLAEVRAPDHGPHITPPNAEMLTSDMEIADTDQGEWYDAKTSKKRKKNSSSSKSGDTVTNPPTTTVGLTVLFVPAVENQKITAISSLKLSVALEQLCPECIHEIRPNSRLNLIAVDTRNGQTTRALLTCTQICGLKVRAYEPVPRHFAVGVIKDVDTSLSDAEIEQHVRSPEGRERPIQCRKCCGYGHREANCKRPPICSRCGEAHDGNDTCSVKLTLPRPLPAQNGREKVRPAATHANTQLTFAPQGYRHKQPVLRQHLRTSSRPPDVLILRETHDTPITLPGYQPFIAANASHGVSTLVRNRTTAIEHDLHDRHTEHLFIELIPHKKRTDGIFIVNIYNTPSLRHSRFLTLFKKALNAAGGSPLVIGGDFNLPHTGWGYKHSSAAGRNLWQDSHDLGFTLITDPTFPTRLGTSTARDTTPDLTFTKNVVNAQWRNTQYDLGSDHSIIEITLPHLTALSTRTREFAFVDWDAFRKHRTEKAADTSITDIESWSRDLQSDTQLATRTIKTDAPTERMDSRLAHLIEAKTSILSRWKGQRLNKRLRKKVALLNKNIEEHCRVLNQEQWAELCNSLDGQLHRSRSWKILKHLLDNTTTRSQQQDRLTKLLFKETKAHGKDHVTQTLCQKYIPSGSARPHGPYTGSSNSALDEDFSVAEVHAALRKLNSRSAPGPDCVTNKTLRNLDDPSDAMLQLKHQILDGKSRHTKAILGLDLERAFDSVAHSTILDRISLLNLGERTYNYVRDFLSHRRADGQIETALQDAIDAVENYFQGTGLRCFPDKSELLLYRPTLRGRPPLGSTHKRPSEEIQLHMRNGGTIPVVSTIRVLGMTIEANGANSTAISKILRQTANTSRLLKRVTNRRPGMKEESLIRLVHSFVNCHVTYVAAFHDWYKAEKTKLDIIIRGAYKLALGLPNSTSTELLLQLGLHNTLDELIEAQRRSQLERLTLTETGRHILTKLGITYHRQHGDKHPIPRDVQTWLHADPIPKNMHPEYNKERRKARAASLIKAYGDTTGVTFVDAAEYQDGHRFAVATTVGGSLKRAASIVTQNAETAEEVAIALAALDPDCHTIVSDSRTAISNYIKGRISQQALRILHQSPHSTENQLTLVWFPAHAGDVHPHLTNLNEVAHSVARGLVNRAGDSAGAPAERDRLTSYNDLTKSFYLERRTFPTPHQKLNRAQATTLRLLQTNTWQAALRSSHLDDQLWATQQACEAAKRQDLDVPTWEA</sequence>
<organism evidence="1 2">
    <name type="scientific">Ixodes persulcatus</name>
    <name type="common">Taiga tick</name>
    <dbReference type="NCBI Taxonomy" id="34615"/>
    <lineage>
        <taxon>Eukaryota</taxon>
        <taxon>Metazoa</taxon>
        <taxon>Ecdysozoa</taxon>
        <taxon>Arthropoda</taxon>
        <taxon>Chelicerata</taxon>
        <taxon>Arachnida</taxon>
        <taxon>Acari</taxon>
        <taxon>Parasitiformes</taxon>
        <taxon>Ixodida</taxon>
        <taxon>Ixodoidea</taxon>
        <taxon>Ixodidae</taxon>
        <taxon>Ixodinae</taxon>
        <taxon>Ixodes</taxon>
    </lineage>
</organism>
<gene>
    <name evidence="1" type="ORF">HPB47_013359</name>
</gene>
<dbReference type="Proteomes" id="UP000805193">
    <property type="component" value="Unassembled WGS sequence"/>
</dbReference>
<proteinExistence type="predicted"/>
<reference evidence="1 2" key="1">
    <citation type="journal article" date="2020" name="Cell">
        <title>Large-Scale Comparative Analyses of Tick Genomes Elucidate Their Genetic Diversity and Vector Capacities.</title>
        <authorList>
            <consortium name="Tick Genome and Microbiome Consortium (TIGMIC)"/>
            <person name="Jia N."/>
            <person name="Wang J."/>
            <person name="Shi W."/>
            <person name="Du L."/>
            <person name="Sun Y."/>
            <person name="Zhan W."/>
            <person name="Jiang J.F."/>
            <person name="Wang Q."/>
            <person name="Zhang B."/>
            <person name="Ji P."/>
            <person name="Bell-Sakyi L."/>
            <person name="Cui X.M."/>
            <person name="Yuan T.T."/>
            <person name="Jiang B.G."/>
            <person name="Yang W.F."/>
            <person name="Lam T.T."/>
            <person name="Chang Q.C."/>
            <person name="Ding S.J."/>
            <person name="Wang X.J."/>
            <person name="Zhu J.G."/>
            <person name="Ruan X.D."/>
            <person name="Zhao L."/>
            <person name="Wei J.T."/>
            <person name="Ye R.Z."/>
            <person name="Que T.C."/>
            <person name="Du C.H."/>
            <person name="Zhou Y.H."/>
            <person name="Cheng J.X."/>
            <person name="Dai P.F."/>
            <person name="Guo W.B."/>
            <person name="Han X.H."/>
            <person name="Huang E.J."/>
            <person name="Li L.F."/>
            <person name="Wei W."/>
            <person name="Gao Y.C."/>
            <person name="Liu J.Z."/>
            <person name="Shao H.Z."/>
            <person name="Wang X."/>
            <person name="Wang C.C."/>
            <person name="Yang T.C."/>
            <person name="Huo Q.B."/>
            <person name="Li W."/>
            <person name="Chen H.Y."/>
            <person name="Chen S.E."/>
            <person name="Zhou L.G."/>
            <person name="Ni X.B."/>
            <person name="Tian J.H."/>
            <person name="Sheng Y."/>
            <person name="Liu T."/>
            <person name="Pan Y.S."/>
            <person name="Xia L.Y."/>
            <person name="Li J."/>
            <person name="Zhao F."/>
            <person name="Cao W.C."/>
        </authorList>
    </citation>
    <scope>NUCLEOTIDE SEQUENCE [LARGE SCALE GENOMIC DNA]</scope>
    <source>
        <strain evidence="1">Iper-2018</strain>
    </source>
</reference>
<dbReference type="EMBL" id="JABSTQ010001444">
    <property type="protein sequence ID" value="KAG0444807.1"/>
    <property type="molecule type" value="Genomic_DNA"/>
</dbReference>
<protein>
    <submittedName>
        <fullName evidence="1">Uncharacterized protein</fullName>
    </submittedName>
</protein>
<comment type="caution">
    <text evidence="1">The sequence shown here is derived from an EMBL/GenBank/DDBJ whole genome shotgun (WGS) entry which is preliminary data.</text>
</comment>